<dbReference type="EMBL" id="GFTR01001668">
    <property type="protein sequence ID" value="JAW14758.1"/>
    <property type="molecule type" value="Transcribed_RNA"/>
</dbReference>
<evidence type="ECO:0000313" key="2">
    <source>
        <dbReference type="EMBL" id="JAW14758.1"/>
    </source>
</evidence>
<sequence length="104" mass="11885">MEASVQLNMLILCLFMILQGVCAFHRTLCGGRYTENNCIPFMSIGFRLNNHKVPQRVEFCTWMLHMAGEDPNFLSSVLSTNEAQFTRDGINNYQSSRQNPHAVQ</sequence>
<proteinExistence type="predicted"/>
<feature type="chain" id="PRO_5013211437" evidence="1">
    <location>
        <begin position="24"/>
        <end position="104"/>
    </location>
</feature>
<dbReference type="AlphaFoldDB" id="A0A224XXQ8"/>
<organism evidence="2">
    <name type="scientific">Panstrongylus lignarius</name>
    <dbReference type="NCBI Taxonomy" id="156445"/>
    <lineage>
        <taxon>Eukaryota</taxon>
        <taxon>Metazoa</taxon>
        <taxon>Ecdysozoa</taxon>
        <taxon>Arthropoda</taxon>
        <taxon>Hexapoda</taxon>
        <taxon>Insecta</taxon>
        <taxon>Pterygota</taxon>
        <taxon>Neoptera</taxon>
        <taxon>Paraneoptera</taxon>
        <taxon>Hemiptera</taxon>
        <taxon>Heteroptera</taxon>
        <taxon>Panheteroptera</taxon>
        <taxon>Cimicomorpha</taxon>
        <taxon>Reduviidae</taxon>
        <taxon>Triatominae</taxon>
        <taxon>Panstrongylus</taxon>
    </lineage>
</organism>
<feature type="signal peptide" evidence="1">
    <location>
        <begin position="1"/>
        <end position="23"/>
    </location>
</feature>
<protein>
    <submittedName>
        <fullName evidence="2">Putative secreted protein</fullName>
    </submittedName>
</protein>
<accession>A0A224XXQ8</accession>
<keyword evidence="1" id="KW-0732">Signal</keyword>
<evidence type="ECO:0000256" key="1">
    <source>
        <dbReference type="SAM" id="SignalP"/>
    </source>
</evidence>
<reference evidence="2" key="1">
    <citation type="journal article" date="2018" name="PLoS Negl. Trop. Dis.">
        <title>An insight into the salivary gland and fat body transcriptome of Panstrongylus lignarius (Hemiptera: Heteroptera), the main vector of Chagas disease in Peru.</title>
        <authorList>
            <person name="Nevoa J.C."/>
            <person name="Mendes M.T."/>
            <person name="da Silva M.V."/>
            <person name="Soares S.C."/>
            <person name="Oliveira C.J.F."/>
            <person name="Ribeiro J.M.C."/>
        </authorList>
    </citation>
    <scope>NUCLEOTIDE SEQUENCE</scope>
</reference>
<name>A0A224XXQ8_9HEMI</name>